<gene>
    <name evidence="2" type="ORF">LMJF_19_0930</name>
</gene>
<dbReference type="eggNOG" id="ENOG502SHKF">
    <property type="taxonomic scope" value="Eukaryota"/>
</dbReference>
<organism evidence="2 3">
    <name type="scientific">Leishmania major</name>
    <dbReference type="NCBI Taxonomy" id="5664"/>
    <lineage>
        <taxon>Eukaryota</taxon>
        <taxon>Discoba</taxon>
        <taxon>Euglenozoa</taxon>
        <taxon>Kinetoplastea</taxon>
        <taxon>Metakinetoplastina</taxon>
        <taxon>Trypanosomatida</taxon>
        <taxon>Trypanosomatidae</taxon>
        <taxon>Leishmaniinae</taxon>
        <taxon>Leishmania</taxon>
    </lineage>
</organism>
<feature type="compositionally biased region" description="Basic and acidic residues" evidence="1">
    <location>
        <begin position="428"/>
        <end position="443"/>
    </location>
</feature>
<dbReference type="EMBL" id="FR796415">
    <property type="protein sequence ID" value="CAJ07183.1"/>
    <property type="molecule type" value="Genomic_DNA"/>
</dbReference>
<dbReference type="HOGENOM" id="CLU_319445_0_0_1"/>
<dbReference type="KEGG" id="lma:LMJF_19_0930"/>
<protein>
    <submittedName>
        <fullName evidence="2">Uncharacterized protein</fullName>
    </submittedName>
</protein>
<dbReference type="VEuPathDB" id="TriTrypDB:LMJLV39_190014600"/>
<feature type="compositionally biased region" description="Low complexity" evidence="1">
    <location>
        <begin position="581"/>
        <end position="592"/>
    </location>
</feature>
<feature type="region of interest" description="Disordered" evidence="1">
    <location>
        <begin position="712"/>
        <end position="734"/>
    </location>
</feature>
<feature type="compositionally biased region" description="Low complexity" evidence="1">
    <location>
        <begin position="876"/>
        <end position="893"/>
    </location>
</feature>
<dbReference type="Proteomes" id="UP000000542">
    <property type="component" value="Chromosome 19"/>
</dbReference>
<dbReference type="VEuPathDB" id="TriTrypDB:LMJSD75_190014400"/>
<accession>Q4QDC3</accession>
<evidence type="ECO:0000313" key="2">
    <source>
        <dbReference type="EMBL" id="CAJ07183.1"/>
    </source>
</evidence>
<sequence>MDVLLHVVQTAAAPPASASSFCSDRTRRASLNAPAVPSASISSTSFTVESLWLSHREAPLGSNVADRWSVALCSRGEDENVDGFDGDPPVCVSAASPGCPPASPSSPIPSNVVRISAASVDITDLRGRRPPDGHATNSTVNLLCEKLRHSKDAIVRAGNADTPPVARAETVFFCGSRLGTRKDALYLTALHRLLVESLLIVKGRALSPPSPPPLDVDVSLVDYDEGWGAGDVLAAEVVRASAYGTQEQRSQITWMPLANVLEYAPRPRSTMAAACTSAITRSASPMEPSADSDWSVVRVGHLVRQRLQVWFDRIDSATSAFPSAPASPLSPPAAADRLRHLERNVVLFTLRLRSYANSSTPTLQARVSAAYFTLVLLPENGAAPPYGEAGASGAAEGLSSCRASAALWHEFEALSAFMRSLPQGRRRRDGEEHKRSGVQERGRATAATVQGKIRAAALRRSRWLTTIARIHNPPTPLMRTRVTGTGERGVDDAMGCFLKNSTVRSFSWIGCIAAAASHQRATRSTLAFLSRLQPSQTAQRGWLASVEERSSESAADAHVGRHHHTHKNAANNTNERVAPKAEAASSSVATSTPPLPSPRPSANVPHPYASPRLHGGSATDINSSGTVWTAAASHLPPVDELSSSVVPVAAPSRVGHARCGADNDDDAFAAGAGHEPASRSAAVDALIASVHLYASVLEEEVRRLRRRLQRYEAPSRDGRGSTSEPPVHSTLPEVQGCESANTSIGLSTPHTTSPGICDSLPQSVRAAIDDLRTDARFPQALHVKLDALAQRLASLCTAAVQARRGGDADLPTAMQQRNEKSDDRDAYVAQLEAKVALYERKLVLMDYYVAPTLMQCVDDLDQWQKHQHRQQRTRATRTGGNSNPSTTAANAASEVTPIRSVGAADHAFRA</sequence>
<feature type="region of interest" description="Disordered" evidence="1">
    <location>
        <begin position="867"/>
        <end position="896"/>
    </location>
</feature>
<reference evidence="2 3" key="1">
    <citation type="journal article" date="2005" name="Science">
        <title>The genome of the kinetoplastid parasite, Leishmania major.</title>
        <authorList>
            <person name="Ivens A.C."/>
            <person name="Peacock C.S."/>
            <person name="Worthey E.A."/>
            <person name="Murphy L."/>
            <person name="Aggarwal G."/>
            <person name="Berriman M."/>
            <person name="Sisk E."/>
            <person name="Rajandream M.A."/>
            <person name="Adlem E."/>
            <person name="Aert R."/>
            <person name="Anupama A."/>
            <person name="Apostolou Z."/>
            <person name="Attipoe P."/>
            <person name="Bason N."/>
            <person name="Bauser C."/>
            <person name="Beck A."/>
            <person name="Beverley S.M."/>
            <person name="Bianchettin G."/>
            <person name="Borzym K."/>
            <person name="Bothe G."/>
            <person name="Bruschi C.V."/>
            <person name="Collins M."/>
            <person name="Cadag E."/>
            <person name="Ciarloni L."/>
            <person name="Clayton C."/>
            <person name="Coulson R.M."/>
            <person name="Cronin A."/>
            <person name="Cruz A.K."/>
            <person name="Davies R.M."/>
            <person name="De Gaudenzi J."/>
            <person name="Dobson D.E."/>
            <person name="Duesterhoeft A."/>
            <person name="Fazelina G."/>
            <person name="Fosker N."/>
            <person name="Frasch A.C."/>
            <person name="Fraser A."/>
            <person name="Fuchs M."/>
            <person name="Gabel C."/>
            <person name="Goble A."/>
            <person name="Goffeau A."/>
            <person name="Harris D."/>
            <person name="Hertz-Fowler C."/>
            <person name="Hilbert H."/>
            <person name="Horn D."/>
            <person name="Huang Y."/>
            <person name="Klages S."/>
            <person name="Knights A."/>
            <person name="Kube M."/>
            <person name="Larke N."/>
            <person name="Litvin L."/>
            <person name="Lord A."/>
            <person name="Louie T."/>
            <person name="Marra M."/>
            <person name="Masuy D."/>
            <person name="Matthews K."/>
            <person name="Michaeli S."/>
            <person name="Mottram J.C."/>
            <person name="Muller-Auer S."/>
            <person name="Munden H."/>
            <person name="Nelson S."/>
            <person name="Norbertczak H."/>
            <person name="Oliver K."/>
            <person name="O'neil S."/>
            <person name="Pentony M."/>
            <person name="Pohl T.M."/>
            <person name="Price C."/>
            <person name="Purnelle B."/>
            <person name="Quail M.A."/>
            <person name="Rabbinowitsch E."/>
            <person name="Reinhardt R."/>
            <person name="Rieger M."/>
            <person name="Rinta J."/>
            <person name="Robben J."/>
            <person name="Robertson L."/>
            <person name="Ruiz J.C."/>
            <person name="Rutter S."/>
            <person name="Saunders D."/>
            <person name="Schafer M."/>
            <person name="Schein J."/>
            <person name="Schwartz D.C."/>
            <person name="Seeger K."/>
            <person name="Seyler A."/>
            <person name="Sharp S."/>
            <person name="Shin H."/>
            <person name="Sivam D."/>
            <person name="Squares R."/>
            <person name="Squares S."/>
            <person name="Tosato V."/>
            <person name="Vogt C."/>
            <person name="Volckaert G."/>
            <person name="Wambutt R."/>
            <person name="Warren T."/>
            <person name="Wedler H."/>
            <person name="Woodward J."/>
            <person name="Zhou S."/>
            <person name="Zimmermann W."/>
            <person name="Smith D.F."/>
            <person name="Blackwell J.M."/>
            <person name="Stuart K.D."/>
            <person name="Barrell B."/>
            <person name="Myler P.J."/>
        </authorList>
    </citation>
    <scope>NUCLEOTIDE SEQUENCE [LARGE SCALE GENOMIC DNA]</scope>
    <source>
        <strain evidence="3">MHOM/IL/81/Friedlin</strain>
    </source>
</reference>
<name>Q4QDC3_LEIMA</name>
<dbReference type="RefSeq" id="XP_001682675.1">
    <property type="nucleotide sequence ID" value="XM_001682623.1"/>
</dbReference>
<dbReference type="AlphaFoldDB" id="Q4QDC3"/>
<dbReference type="VEuPathDB" id="TriTrypDB:LmjF.19.0930"/>
<dbReference type="InParanoid" id="Q4QDC3"/>
<dbReference type="OMA" id="FSWIGCI"/>
<keyword evidence="3" id="KW-1185">Reference proteome</keyword>
<feature type="region of interest" description="Disordered" evidence="1">
    <location>
        <begin position="541"/>
        <end position="621"/>
    </location>
</feature>
<dbReference type="GeneID" id="5651197"/>
<evidence type="ECO:0000256" key="1">
    <source>
        <dbReference type="SAM" id="MobiDB-lite"/>
    </source>
</evidence>
<dbReference type="VEuPathDB" id="TriTrypDB:LMJFC_190017800"/>
<reference evidence="2 3" key="2">
    <citation type="journal article" date="2011" name="Genome Res.">
        <title>Chromosome and gene copy number variation allow major structural change between species and strains of Leishmania.</title>
        <authorList>
            <person name="Rogers M.B."/>
            <person name="Hilley J.D."/>
            <person name="Dickens N.J."/>
            <person name="Wilkes J."/>
            <person name="Bates P.A."/>
            <person name="Depledge D.P."/>
            <person name="Harris D."/>
            <person name="Her Y."/>
            <person name="Herzyk P."/>
            <person name="Imamura H."/>
            <person name="Otto T.D."/>
            <person name="Sanders M."/>
            <person name="Seeger K."/>
            <person name="Dujardin J.C."/>
            <person name="Berriman M."/>
            <person name="Smith D.F."/>
            <person name="Hertz-Fowler C."/>
            <person name="Mottram J.C."/>
        </authorList>
    </citation>
    <scope>NUCLEOTIDE SEQUENCE [LARGE SCALE GENOMIC DNA]</scope>
    <source>
        <strain evidence="3">MHOM/IL/81/Friedlin</strain>
    </source>
</reference>
<evidence type="ECO:0000313" key="3">
    <source>
        <dbReference type="Proteomes" id="UP000000542"/>
    </source>
</evidence>
<feature type="region of interest" description="Disordered" evidence="1">
    <location>
        <begin position="422"/>
        <end position="449"/>
    </location>
</feature>
<proteinExistence type="predicted"/>